<name>A0A4Y8D1J2_9HELO</name>
<proteinExistence type="predicted"/>
<feature type="region of interest" description="Disordered" evidence="1">
    <location>
        <begin position="1"/>
        <end position="21"/>
    </location>
</feature>
<organism evidence="2 3">
    <name type="scientific">Botryotinia calthae</name>
    <dbReference type="NCBI Taxonomy" id="38488"/>
    <lineage>
        <taxon>Eukaryota</taxon>
        <taxon>Fungi</taxon>
        <taxon>Dikarya</taxon>
        <taxon>Ascomycota</taxon>
        <taxon>Pezizomycotina</taxon>
        <taxon>Leotiomycetes</taxon>
        <taxon>Helotiales</taxon>
        <taxon>Sclerotiniaceae</taxon>
        <taxon>Botryotinia</taxon>
    </lineage>
</organism>
<keyword evidence="3" id="KW-1185">Reference proteome</keyword>
<protein>
    <submittedName>
        <fullName evidence="2">Uncharacterized protein</fullName>
    </submittedName>
</protein>
<dbReference type="OrthoDB" id="3556874at2759"/>
<evidence type="ECO:0000313" key="2">
    <source>
        <dbReference type="EMBL" id="TEY61172.1"/>
    </source>
</evidence>
<gene>
    <name evidence="2" type="ORF">BOTCAL_0173g00050</name>
</gene>
<dbReference type="AlphaFoldDB" id="A0A4Y8D1J2"/>
<reference evidence="2 3" key="1">
    <citation type="submission" date="2017-11" db="EMBL/GenBank/DDBJ databases">
        <title>Comparative genomics of Botrytis spp.</title>
        <authorList>
            <person name="Valero-Jimenez C.A."/>
            <person name="Tapia P."/>
            <person name="Veloso J."/>
            <person name="Silva-Moreno E."/>
            <person name="Staats M."/>
            <person name="Valdes J.H."/>
            <person name="Van Kan J.A.L."/>
        </authorList>
    </citation>
    <scope>NUCLEOTIDE SEQUENCE [LARGE SCALE GENOMIC DNA]</scope>
    <source>
        <strain evidence="2 3">MUCL2830</strain>
    </source>
</reference>
<evidence type="ECO:0000256" key="1">
    <source>
        <dbReference type="SAM" id="MobiDB-lite"/>
    </source>
</evidence>
<comment type="caution">
    <text evidence="2">The sequence shown here is derived from an EMBL/GenBank/DDBJ whole genome shotgun (WGS) entry which is preliminary data.</text>
</comment>
<accession>A0A4Y8D1J2</accession>
<feature type="compositionally biased region" description="Polar residues" evidence="1">
    <location>
        <begin position="7"/>
        <end position="21"/>
    </location>
</feature>
<evidence type="ECO:0000313" key="3">
    <source>
        <dbReference type="Proteomes" id="UP000297299"/>
    </source>
</evidence>
<dbReference type="Proteomes" id="UP000297299">
    <property type="component" value="Unassembled WGS sequence"/>
</dbReference>
<dbReference type="EMBL" id="PHWZ01000173">
    <property type="protein sequence ID" value="TEY61172.1"/>
    <property type="molecule type" value="Genomic_DNA"/>
</dbReference>
<sequence>MALIGVSSHTGSLPPTSAGQDIVLSSSEPLATDASLNNPTSLASIEMEDLEAGLANSAPQNTPGKPDSKQSLLGWLEHTEIKSSPLTLVMTLLALIIAVVFGTSTWIQSSTAAEATAKANRLALFTACVSFPDQPNIVNSTFCRANMNASLDGFAKRGTAAISPPTLWDMDVLAEALQIIQPAWQCEVVCGQEMVLHASNLTLVLSIPISTGENCHLDCLEPIRVLPWTRKHYQKIFDTILVVYVFDIFSRKRHPVLHATTVRFENLLYFALGLVFLITECQRALAS</sequence>